<dbReference type="Proteomes" id="UP001422759">
    <property type="component" value="Unassembled WGS sequence"/>
</dbReference>
<dbReference type="EMBL" id="BAAANT010000013">
    <property type="protein sequence ID" value="GAA2142557.1"/>
    <property type="molecule type" value="Genomic_DNA"/>
</dbReference>
<dbReference type="PANTHER" id="PTHR34069">
    <property type="entry name" value="3-OXOACYL-[ACYL-CARRIER-PROTEIN] SYNTHASE 3"/>
    <property type="match status" value="1"/>
</dbReference>
<feature type="domain" description="Beta-ketoacyl-[acyl-carrier-protein] synthase III N-terminal" evidence="5">
    <location>
        <begin position="106"/>
        <end position="186"/>
    </location>
</feature>
<evidence type="ECO:0000259" key="5">
    <source>
        <dbReference type="Pfam" id="PF08545"/>
    </source>
</evidence>
<evidence type="ECO:0000256" key="3">
    <source>
        <dbReference type="ARBA" id="ARBA00023315"/>
    </source>
</evidence>
<proteinExistence type="predicted"/>
<evidence type="ECO:0000259" key="4">
    <source>
        <dbReference type="Pfam" id="PF08541"/>
    </source>
</evidence>
<keyword evidence="3" id="KW-0012">Acyltransferase</keyword>
<dbReference type="CDD" id="cd00827">
    <property type="entry name" value="init_cond_enzymes"/>
    <property type="match status" value="1"/>
</dbReference>
<dbReference type="InterPro" id="IPR016039">
    <property type="entry name" value="Thiolase-like"/>
</dbReference>
<evidence type="ECO:0000256" key="1">
    <source>
        <dbReference type="ARBA" id="ARBA00022490"/>
    </source>
</evidence>
<dbReference type="SUPFAM" id="SSF53901">
    <property type="entry name" value="Thiolase-like"/>
    <property type="match status" value="1"/>
</dbReference>
<evidence type="ECO:0000313" key="7">
    <source>
        <dbReference type="Proteomes" id="UP001422759"/>
    </source>
</evidence>
<dbReference type="Gene3D" id="3.40.47.10">
    <property type="match status" value="2"/>
</dbReference>
<dbReference type="Pfam" id="PF08545">
    <property type="entry name" value="ACP_syn_III"/>
    <property type="match status" value="1"/>
</dbReference>
<feature type="domain" description="Beta-ketoacyl-[acyl-carrier-protein] synthase III C-terminal" evidence="4">
    <location>
        <begin position="233"/>
        <end position="322"/>
    </location>
</feature>
<dbReference type="RefSeq" id="WP_344464562.1">
    <property type="nucleotide sequence ID" value="NZ_BAAANT010000013.1"/>
</dbReference>
<sequence length="324" mass="35053">MSGVLDFAVSFPRGRADVQRMHAASGVPVADILAITHAEGFPVLGDGETAWELAVRAAREVLDRTAVAPEEIRYVIYAGSGAWDHPFWSPAAKVAHELGIGRAHCFEVANFCNAGMAALKVATDRLDLGGEGYALVLVGDRLSRMVDYTDPESKALFNFGDAAAAMLVARGQTPFRLLHTAMRTDPSWSDYYLGEHRPGPDHPGRVAIRRAAHRKGLAAAYVENFTALIGDTLDAVGAKLTDVDHLLINQGDQDMHRRLLAELGLPAEKSVFNYHRLGHMGGADTLIALGGLRDEQRLRGGELILLATSAMGFSWGITALEYQR</sequence>
<dbReference type="PANTHER" id="PTHR34069:SF2">
    <property type="entry name" value="BETA-KETOACYL-[ACYL-CARRIER-PROTEIN] SYNTHASE III"/>
    <property type="match status" value="1"/>
</dbReference>
<evidence type="ECO:0000313" key="6">
    <source>
        <dbReference type="EMBL" id="GAA2142557.1"/>
    </source>
</evidence>
<accession>A0ABP5L997</accession>
<comment type="caution">
    <text evidence="6">The sequence shown here is derived from an EMBL/GenBank/DDBJ whole genome shotgun (WGS) entry which is preliminary data.</text>
</comment>
<dbReference type="InterPro" id="IPR013747">
    <property type="entry name" value="ACP_syn_III_C"/>
</dbReference>
<organism evidence="6 7">
    <name type="scientific">Kitasatospora kazusensis</name>
    <dbReference type="NCBI Taxonomy" id="407974"/>
    <lineage>
        <taxon>Bacteria</taxon>
        <taxon>Bacillati</taxon>
        <taxon>Actinomycetota</taxon>
        <taxon>Actinomycetes</taxon>
        <taxon>Kitasatosporales</taxon>
        <taxon>Streptomycetaceae</taxon>
        <taxon>Kitasatospora</taxon>
    </lineage>
</organism>
<evidence type="ECO:0000256" key="2">
    <source>
        <dbReference type="ARBA" id="ARBA00022679"/>
    </source>
</evidence>
<protein>
    <submittedName>
        <fullName evidence="6">3-oxoacyl-[acyl-carrier-protein] synthase III C-terminal domain-containing protein</fullName>
    </submittedName>
</protein>
<dbReference type="Pfam" id="PF08541">
    <property type="entry name" value="ACP_syn_III_C"/>
    <property type="match status" value="1"/>
</dbReference>
<keyword evidence="1" id="KW-0963">Cytoplasm</keyword>
<keyword evidence="2" id="KW-0808">Transferase</keyword>
<dbReference type="InterPro" id="IPR013751">
    <property type="entry name" value="ACP_syn_III_N"/>
</dbReference>
<name>A0ABP5L997_9ACTN</name>
<gene>
    <name evidence="6" type="ORF">GCM10009760_27810</name>
</gene>
<reference evidence="7" key="1">
    <citation type="journal article" date="2019" name="Int. J. Syst. Evol. Microbiol.">
        <title>The Global Catalogue of Microorganisms (GCM) 10K type strain sequencing project: providing services to taxonomists for standard genome sequencing and annotation.</title>
        <authorList>
            <consortium name="The Broad Institute Genomics Platform"/>
            <consortium name="The Broad Institute Genome Sequencing Center for Infectious Disease"/>
            <person name="Wu L."/>
            <person name="Ma J."/>
        </authorList>
    </citation>
    <scope>NUCLEOTIDE SEQUENCE [LARGE SCALE GENOMIC DNA]</scope>
    <source>
        <strain evidence="7">JCM 14560</strain>
    </source>
</reference>
<keyword evidence="7" id="KW-1185">Reference proteome</keyword>